<dbReference type="InterPro" id="IPR003797">
    <property type="entry name" value="DegV"/>
</dbReference>
<reference evidence="2 3" key="1">
    <citation type="submission" date="2021-06" db="EMBL/GenBank/DDBJ databases">
        <title>Bacillus sp. RD4P76, an endophyte from a halophyte.</title>
        <authorList>
            <person name="Sun J.-Q."/>
        </authorList>
    </citation>
    <scope>NUCLEOTIDE SEQUENCE [LARGE SCALE GENOMIC DNA]</scope>
    <source>
        <strain evidence="2 3">CGMCC 1.15917</strain>
    </source>
</reference>
<gene>
    <name evidence="2" type="ORF">KS419_18850</name>
</gene>
<comment type="caution">
    <text evidence="2">The sequence shown here is derived from an EMBL/GenBank/DDBJ whole genome shotgun (WGS) entry which is preliminary data.</text>
</comment>
<dbReference type="NCBIfam" id="TIGR00762">
    <property type="entry name" value="DegV"/>
    <property type="match status" value="1"/>
</dbReference>
<sequence length="283" mass="31801">MKKKKIAWVTDSTAFMTQDLIDHPDVYSLPIVIMFDEKDYKDGIDITMNDLYERIKTGKTVPKTSQPPVGKFAKLYEDLKSEYETAIAVHISSKLSGTLDSSVAGKDMAGFEVEVVDSKSISYAMTTLIKKGMEYEKQGFSAKEIASNLRKETKNSENYILIGNLDQFYKGGRMNGVQFLLGSILQIKPILQISTEGEIELIEKVRSEKKAFNRIIEQLKLSYEKHTIDQVQILHGNALYKAEELKKKVQEQFPALDIVVGDISSSIAVHAGEGTLGIIWHKQ</sequence>
<protein>
    <submittedName>
        <fullName evidence="2">DegV family protein</fullName>
    </submittedName>
</protein>
<dbReference type="PANTHER" id="PTHR33434:SF2">
    <property type="entry name" value="FATTY ACID-BINDING PROTEIN TM_1468"/>
    <property type="match status" value="1"/>
</dbReference>
<dbReference type="Pfam" id="PF02645">
    <property type="entry name" value="DegV"/>
    <property type="match status" value="1"/>
</dbReference>
<organism evidence="2 3">
    <name type="scientific">Evansella tamaricis</name>
    <dbReference type="NCBI Taxonomy" id="2069301"/>
    <lineage>
        <taxon>Bacteria</taxon>
        <taxon>Bacillati</taxon>
        <taxon>Bacillota</taxon>
        <taxon>Bacilli</taxon>
        <taxon>Bacillales</taxon>
        <taxon>Bacillaceae</taxon>
        <taxon>Evansella</taxon>
    </lineage>
</organism>
<evidence type="ECO:0000313" key="2">
    <source>
        <dbReference type="EMBL" id="MBU9713792.1"/>
    </source>
</evidence>
<keyword evidence="1" id="KW-0446">Lipid-binding</keyword>
<dbReference type="EMBL" id="JAHQCS010000151">
    <property type="protein sequence ID" value="MBU9713792.1"/>
    <property type="molecule type" value="Genomic_DNA"/>
</dbReference>
<evidence type="ECO:0000313" key="3">
    <source>
        <dbReference type="Proteomes" id="UP000784880"/>
    </source>
</evidence>
<dbReference type="RefSeq" id="WP_217067938.1">
    <property type="nucleotide sequence ID" value="NZ_JAHQCS010000151.1"/>
</dbReference>
<name>A0ABS6JJC8_9BACI</name>
<accession>A0ABS6JJC8</accession>
<dbReference type="PANTHER" id="PTHR33434">
    <property type="entry name" value="DEGV DOMAIN-CONTAINING PROTEIN DR_1986-RELATED"/>
    <property type="match status" value="1"/>
</dbReference>
<keyword evidence="3" id="KW-1185">Reference proteome</keyword>
<dbReference type="InterPro" id="IPR050270">
    <property type="entry name" value="DegV_domain_contain"/>
</dbReference>
<dbReference type="PROSITE" id="PS51482">
    <property type="entry name" value="DEGV"/>
    <property type="match status" value="1"/>
</dbReference>
<dbReference type="Proteomes" id="UP000784880">
    <property type="component" value="Unassembled WGS sequence"/>
</dbReference>
<evidence type="ECO:0000256" key="1">
    <source>
        <dbReference type="ARBA" id="ARBA00023121"/>
    </source>
</evidence>
<proteinExistence type="predicted"/>